<gene>
    <name evidence="2" type="ORF">SGA01_77170</name>
</gene>
<reference evidence="2 3" key="1">
    <citation type="submission" date="2019-06" db="EMBL/GenBank/DDBJ databases">
        <title>Whole genome shotgun sequence of Streptomyces gardneri NBRC 12865.</title>
        <authorList>
            <person name="Hosoyama A."/>
            <person name="Uohara A."/>
            <person name="Ohji S."/>
            <person name="Ichikawa N."/>
        </authorList>
    </citation>
    <scope>NUCLEOTIDE SEQUENCE [LARGE SCALE GENOMIC DNA]</scope>
    <source>
        <strain evidence="2 3">NBRC 12865</strain>
    </source>
</reference>
<keyword evidence="3" id="KW-1185">Reference proteome</keyword>
<keyword evidence="1" id="KW-1133">Transmembrane helix</keyword>
<name>A0A4Y3RX27_9ACTN</name>
<sequence>MSEFGAGLIGALVGGAASIIGAWMQSRPANRASGETLAKASALSAYEALDGGQDLPNHGHIRGQS</sequence>
<feature type="transmembrane region" description="Helical" evidence="1">
    <location>
        <begin position="6"/>
        <end position="24"/>
    </location>
</feature>
<evidence type="ECO:0000256" key="1">
    <source>
        <dbReference type="SAM" id="Phobius"/>
    </source>
</evidence>
<accession>A0A4Y3RX27</accession>
<evidence type="ECO:0000313" key="3">
    <source>
        <dbReference type="Proteomes" id="UP000315226"/>
    </source>
</evidence>
<dbReference type="Proteomes" id="UP000315226">
    <property type="component" value="Unassembled WGS sequence"/>
</dbReference>
<comment type="caution">
    <text evidence="2">The sequence shown here is derived from an EMBL/GenBank/DDBJ whole genome shotgun (WGS) entry which is preliminary data.</text>
</comment>
<dbReference type="EMBL" id="BJMN01000078">
    <property type="protein sequence ID" value="GEB62112.1"/>
    <property type="molecule type" value="Genomic_DNA"/>
</dbReference>
<organism evidence="2 3">
    <name type="scientific">Streptomyces gardneri</name>
    <dbReference type="NCBI Taxonomy" id="66892"/>
    <lineage>
        <taxon>Bacteria</taxon>
        <taxon>Bacillati</taxon>
        <taxon>Actinomycetota</taxon>
        <taxon>Actinomycetes</taxon>
        <taxon>Kitasatosporales</taxon>
        <taxon>Streptomycetaceae</taxon>
        <taxon>Streptomyces</taxon>
    </lineage>
</organism>
<keyword evidence="1" id="KW-0472">Membrane</keyword>
<keyword evidence="1" id="KW-0812">Transmembrane</keyword>
<evidence type="ECO:0000313" key="2">
    <source>
        <dbReference type="EMBL" id="GEB62112.1"/>
    </source>
</evidence>
<dbReference type="AlphaFoldDB" id="A0A4Y3RX27"/>
<protein>
    <submittedName>
        <fullName evidence="2">Uncharacterized protein</fullName>
    </submittedName>
</protein>
<proteinExistence type="predicted"/>